<organism evidence="1 2">
    <name type="scientific">Roseivivax lentus</name>
    <dbReference type="NCBI Taxonomy" id="633194"/>
    <lineage>
        <taxon>Bacteria</taxon>
        <taxon>Pseudomonadati</taxon>
        <taxon>Pseudomonadota</taxon>
        <taxon>Alphaproteobacteria</taxon>
        <taxon>Rhodobacterales</taxon>
        <taxon>Roseobacteraceae</taxon>
        <taxon>Roseivivax</taxon>
    </lineage>
</organism>
<sequence length="366" mass="41083">MSLTDSEYIQSLFQQFMQDELNNLPQAERQSLSRAFEARFGQLIRDAAGGKESSFPDLVGFGSEGVTSFDEIPPAYIEADFDEGVTPSQLQASAELYFILQHDIMGVFKSMDILRRQFRDGTIRIQRGPGAQKLYLLEKWRPLRYGPRDRSIAYGRVFNHGRGPKPAGAVINRNFQHQFVALISSLAKYYRDLTVSEVVRGGPALDSRPYGAIATVQRIAIDLRYALDRSSYGNIVSLTHESGMYLSEALGILDSPDIKRAYDATNRWQALEGILKRNRGSISDLSQRAKMAEAGRRILQWVAGSTFDSDVDADSFRVQARTAGSHAEAWIAAYRLTKEGRHFPGANANLKWSRSLPYGEQETAYY</sequence>
<reference evidence="2" key="1">
    <citation type="submission" date="2017-01" db="EMBL/GenBank/DDBJ databases">
        <authorList>
            <person name="Varghese N."/>
            <person name="Submissions S."/>
        </authorList>
    </citation>
    <scope>NUCLEOTIDE SEQUENCE [LARGE SCALE GENOMIC DNA]</scope>
    <source>
        <strain evidence="2">DSM 29430</strain>
    </source>
</reference>
<dbReference type="EMBL" id="FTOQ01000009">
    <property type="protein sequence ID" value="SIT00218.1"/>
    <property type="molecule type" value="Genomic_DNA"/>
</dbReference>
<proteinExistence type="predicted"/>
<evidence type="ECO:0000313" key="2">
    <source>
        <dbReference type="Proteomes" id="UP000186684"/>
    </source>
</evidence>
<dbReference type="STRING" id="633194.SAMN05421759_10989"/>
<name>A0A1N7NPQ6_9RHOB</name>
<keyword evidence="2" id="KW-1185">Reference proteome</keyword>
<evidence type="ECO:0000313" key="1">
    <source>
        <dbReference type="EMBL" id="SIT00218.1"/>
    </source>
</evidence>
<gene>
    <name evidence="1" type="ORF">SAMN05421759_10989</name>
</gene>
<dbReference type="AlphaFoldDB" id="A0A1N7NPQ6"/>
<dbReference type="Proteomes" id="UP000186684">
    <property type="component" value="Unassembled WGS sequence"/>
</dbReference>
<protein>
    <submittedName>
        <fullName evidence="1">Uncharacterized protein</fullName>
    </submittedName>
</protein>
<dbReference type="RefSeq" id="WP_076448934.1">
    <property type="nucleotide sequence ID" value="NZ_FTOQ01000009.1"/>
</dbReference>
<dbReference type="OrthoDB" id="503934at2"/>
<accession>A0A1N7NPQ6</accession>